<dbReference type="GO" id="GO:0016757">
    <property type="term" value="F:glycosyltransferase activity"/>
    <property type="evidence" value="ECO:0007669"/>
    <property type="project" value="UniProtKB-KW"/>
</dbReference>
<dbReference type="InterPro" id="IPR029044">
    <property type="entry name" value="Nucleotide-diphossugar_trans"/>
</dbReference>
<accession>A0ABY4ND97</accession>
<evidence type="ECO:0000256" key="1">
    <source>
        <dbReference type="ARBA" id="ARBA00006739"/>
    </source>
</evidence>
<dbReference type="Gene3D" id="3.90.550.10">
    <property type="entry name" value="Spore Coat Polysaccharide Biosynthesis Protein SpsA, Chain A"/>
    <property type="match status" value="1"/>
</dbReference>
<proteinExistence type="inferred from homology"/>
<dbReference type="RefSeq" id="WP_249481012.1">
    <property type="nucleotide sequence ID" value="NZ_CP097218.1"/>
</dbReference>
<reference evidence="5" key="1">
    <citation type="submission" date="2022-05" db="EMBL/GenBank/DDBJ databases">
        <title>Genomic analysis of Brachybacterium sp. CBA3104.</title>
        <authorList>
            <person name="Roh S.W."/>
            <person name="Kim Y.B."/>
            <person name="Kim Y."/>
        </authorList>
    </citation>
    <scope>NUCLEOTIDE SEQUENCE</scope>
    <source>
        <strain evidence="5">CBA3104</strain>
    </source>
</reference>
<feature type="transmembrane region" description="Helical" evidence="3">
    <location>
        <begin position="236"/>
        <end position="258"/>
    </location>
</feature>
<keyword evidence="3" id="KW-0472">Membrane</keyword>
<dbReference type="EC" id="2.4.-.-" evidence="5"/>
<dbReference type="EMBL" id="CP097218">
    <property type="protein sequence ID" value="UQN31583.1"/>
    <property type="molecule type" value="Genomic_DNA"/>
</dbReference>
<protein>
    <submittedName>
        <fullName evidence="5">Glycosyltransferase</fullName>
        <ecNumber evidence="5">2.4.-.-</ecNumber>
    </submittedName>
</protein>
<evidence type="ECO:0000313" key="6">
    <source>
        <dbReference type="Proteomes" id="UP001055868"/>
    </source>
</evidence>
<comment type="similarity">
    <text evidence="1">Belongs to the glycosyltransferase 2 family.</text>
</comment>
<dbReference type="PANTHER" id="PTHR48090:SF7">
    <property type="entry name" value="RFBJ PROTEIN"/>
    <property type="match status" value="1"/>
</dbReference>
<gene>
    <name evidence="5" type="ORF">M4486_10030</name>
</gene>
<keyword evidence="5" id="KW-0328">Glycosyltransferase</keyword>
<evidence type="ECO:0000256" key="3">
    <source>
        <dbReference type="SAM" id="Phobius"/>
    </source>
</evidence>
<organism evidence="5 6">
    <name type="scientific">Brachybacterium kimchii</name>
    <dbReference type="NCBI Taxonomy" id="2942909"/>
    <lineage>
        <taxon>Bacteria</taxon>
        <taxon>Bacillati</taxon>
        <taxon>Actinomycetota</taxon>
        <taxon>Actinomycetes</taxon>
        <taxon>Micrococcales</taxon>
        <taxon>Dermabacteraceae</taxon>
        <taxon>Brachybacterium</taxon>
    </lineage>
</organism>
<name>A0ABY4ND97_9MICO</name>
<dbReference type="CDD" id="cd04179">
    <property type="entry name" value="DPM_DPG-synthase_like"/>
    <property type="match status" value="1"/>
</dbReference>
<dbReference type="Proteomes" id="UP001055868">
    <property type="component" value="Chromosome"/>
</dbReference>
<dbReference type="InterPro" id="IPR050256">
    <property type="entry name" value="Glycosyltransferase_2"/>
</dbReference>
<keyword evidence="3" id="KW-0812">Transmembrane</keyword>
<feature type="domain" description="Glycosyltransferase 2-like" evidence="4">
    <location>
        <begin position="16"/>
        <end position="169"/>
    </location>
</feature>
<evidence type="ECO:0000313" key="5">
    <source>
        <dbReference type="EMBL" id="UQN31583.1"/>
    </source>
</evidence>
<feature type="region of interest" description="Disordered" evidence="2">
    <location>
        <begin position="321"/>
        <end position="368"/>
    </location>
</feature>
<keyword evidence="5" id="KW-0808">Transferase</keyword>
<dbReference type="PANTHER" id="PTHR48090">
    <property type="entry name" value="UNDECAPRENYL-PHOSPHATE 4-DEOXY-4-FORMAMIDO-L-ARABINOSE TRANSFERASE-RELATED"/>
    <property type="match status" value="1"/>
</dbReference>
<feature type="transmembrane region" description="Helical" evidence="3">
    <location>
        <begin position="270"/>
        <end position="293"/>
    </location>
</feature>
<sequence>MTSTPPPPQQLDIAAIVPCYNEEATVAKVVSDLRRTFDGITVYVYDNNSKDATRERAREAGAIVRTETLQGKGNVVRRAFADVDADVYLLIDGDDTYDVASAPAMVEALLEGPYDHVLGCRVDDPDNSAYRKGHAWGNRFFNRVVSRLFGEPVTDMLSGFRVFSRRFVKSFPALSQRFEIETELTVHSLATRVPQIEKPVGFGERPDGSESKLSTFSDGRRIILTIAKLFAFEKPFVFWGAASIVAFLAGLISGIPVISEYARTGLVERFPTAFLAAIFMVIACLMVTAGVILTGTTRNRHEAARLAYLGLAPVTTPGLAPQRELSPEELRAPQHERAPEPIVPESAPVVRGDTDRLQRREGQSLGGR</sequence>
<dbReference type="InterPro" id="IPR001173">
    <property type="entry name" value="Glyco_trans_2-like"/>
</dbReference>
<evidence type="ECO:0000256" key="2">
    <source>
        <dbReference type="SAM" id="MobiDB-lite"/>
    </source>
</evidence>
<keyword evidence="3" id="KW-1133">Transmembrane helix</keyword>
<evidence type="ECO:0000259" key="4">
    <source>
        <dbReference type="Pfam" id="PF00535"/>
    </source>
</evidence>
<feature type="compositionally biased region" description="Basic and acidic residues" evidence="2">
    <location>
        <begin position="325"/>
        <end position="339"/>
    </location>
</feature>
<feature type="compositionally biased region" description="Basic and acidic residues" evidence="2">
    <location>
        <begin position="352"/>
        <end position="362"/>
    </location>
</feature>
<dbReference type="Pfam" id="PF00535">
    <property type="entry name" value="Glycos_transf_2"/>
    <property type="match status" value="1"/>
</dbReference>
<dbReference type="SUPFAM" id="SSF53448">
    <property type="entry name" value="Nucleotide-diphospho-sugar transferases"/>
    <property type="match status" value="1"/>
</dbReference>
<keyword evidence="6" id="KW-1185">Reference proteome</keyword>